<proteinExistence type="predicted"/>
<accession>A0A1V6P634</accession>
<keyword evidence="3" id="KW-1185">Reference proteome</keyword>
<dbReference type="EMBL" id="MDYL01000021">
    <property type="protein sequence ID" value="OQD72455.1"/>
    <property type="molecule type" value="Genomic_DNA"/>
</dbReference>
<evidence type="ECO:0000313" key="2">
    <source>
        <dbReference type="EMBL" id="OQD72455.1"/>
    </source>
</evidence>
<name>A0A1V6P634_PENDC</name>
<dbReference type="Proteomes" id="UP000191522">
    <property type="component" value="Unassembled WGS sequence"/>
</dbReference>
<sequence>MSSFLHKHHEQPSEQGSHESPQHGSHVDDKANKSGHHHLFSHHKEGDEKHHRPSQAEIDNAEFAAAREYDHAMKSSHGAGVGFDGGRQ</sequence>
<dbReference type="AlphaFoldDB" id="A0A1V6P634"/>
<dbReference type="OrthoDB" id="4509855at2759"/>
<feature type="compositionally biased region" description="Basic and acidic residues" evidence="1">
    <location>
        <begin position="10"/>
        <end position="32"/>
    </location>
</feature>
<comment type="caution">
    <text evidence="2">The sequence shown here is derived from an EMBL/GenBank/DDBJ whole genome shotgun (WGS) entry which is preliminary data.</text>
</comment>
<gene>
    <name evidence="2" type="ORF">PENDEC_c021G07207</name>
</gene>
<feature type="compositionally biased region" description="Gly residues" evidence="1">
    <location>
        <begin position="79"/>
        <end position="88"/>
    </location>
</feature>
<protein>
    <submittedName>
        <fullName evidence="2">Uncharacterized protein</fullName>
    </submittedName>
</protein>
<evidence type="ECO:0000313" key="3">
    <source>
        <dbReference type="Proteomes" id="UP000191522"/>
    </source>
</evidence>
<feature type="region of interest" description="Disordered" evidence="1">
    <location>
        <begin position="1"/>
        <end position="88"/>
    </location>
</feature>
<reference evidence="3" key="1">
    <citation type="journal article" date="2017" name="Nat. Microbiol.">
        <title>Global analysis of biosynthetic gene clusters reveals vast potential of secondary metabolite production in Penicillium species.</title>
        <authorList>
            <person name="Nielsen J.C."/>
            <person name="Grijseels S."/>
            <person name="Prigent S."/>
            <person name="Ji B."/>
            <person name="Dainat J."/>
            <person name="Nielsen K.F."/>
            <person name="Frisvad J.C."/>
            <person name="Workman M."/>
            <person name="Nielsen J."/>
        </authorList>
    </citation>
    <scope>NUCLEOTIDE SEQUENCE [LARGE SCALE GENOMIC DNA]</scope>
    <source>
        <strain evidence="3">IBT 11843</strain>
    </source>
</reference>
<organism evidence="2 3">
    <name type="scientific">Penicillium decumbens</name>
    <dbReference type="NCBI Taxonomy" id="69771"/>
    <lineage>
        <taxon>Eukaryota</taxon>
        <taxon>Fungi</taxon>
        <taxon>Dikarya</taxon>
        <taxon>Ascomycota</taxon>
        <taxon>Pezizomycotina</taxon>
        <taxon>Eurotiomycetes</taxon>
        <taxon>Eurotiomycetidae</taxon>
        <taxon>Eurotiales</taxon>
        <taxon>Aspergillaceae</taxon>
        <taxon>Penicillium</taxon>
    </lineage>
</organism>
<evidence type="ECO:0000256" key="1">
    <source>
        <dbReference type="SAM" id="MobiDB-lite"/>
    </source>
</evidence>